<dbReference type="InterPro" id="IPR015940">
    <property type="entry name" value="UBA"/>
</dbReference>
<sequence length="774" mass="85642">MAKSNARSSSSSDRRPNPTRKHPPSTSSKAPPVEALTTEGMKLGVDVEKEAWRYLCRWYKSGLDKTVKEIIRAQSSGSSHQLVQRYIRFLLARGGGASFTPPRDVWLVWQSHMLRPGKYAYHCLKLTGKVISHAFEHDLPGGGEGDDDDANRKLDNAECRSIAEGLQKVITDELMGILATEALAKDWAFFDDLLTNFDKCGITNIRGHVTSDVAKDCPDIGWLMEGLHELYLKYLQLTHKYGSDVTPTLEIDWLWHTHLLHPTSYADDCQKMFKTNIGHRPFTADDAGSIPAKHALSTSLWTKHCGNSPAELITQLIRKHNKRETAVPKRDEVAQLDAMGFHDRGTSLQALEATDFDVNGAANLLIEWQKEGRTPPTRRGKAKGALRGTSTGSGHKGAGGSVKAPPIGEVGVTRSEYERRRDYVDWVAAHSSPVLEMTTFLKCQKSAARMLNEGSGEPVQGLMSLPVDVMYRTLRRDEWQVGGTIAYCGCECPECRQLLVREEIPGGLALACGCEGSVCQCGRKVDRQRREMPGPDHRGKLMWWCGTCGCAKCGKLPSTCKCDEDRCCRCCSCFLPKAVVRTQDGLRIPFSSLKEGEFIATGQSPSSPPISGSFGCQAAYRRVTKVWKCPVPGGRVDSYWRGPSGGGVTTGHPVWDQEQWRRPEELVADGLWRVETQPVDFVYTIELEGHEDTVEVGGVVCAALGAYCGPSFGWNIFTRKTQRCDKSDCLLCDQVVLLKQASVDFAHIGEDALAVRYPPVVMKVGRRQCSWMAK</sequence>
<dbReference type="OrthoDB" id="435188at2759"/>
<dbReference type="PANTHER" id="PTHR34365">
    <property type="entry name" value="ENOLASE (DUF1399)"/>
    <property type="match status" value="1"/>
</dbReference>
<evidence type="ECO:0000256" key="1">
    <source>
        <dbReference type="SAM" id="MobiDB-lite"/>
    </source>
</evidence>
<protein>
    <recommendedName>
        <fullName evidence="2">UBA domain-containing protein</fullName>
    </recommendedName>
</protein>
<feature type="region of interest" description="Disordered" evidence="1">
    <location>
        <begin position="1"/>
        <end position="34"/>
    </location>
</feature>
<accession>A0A0G4GXC1</accession>
<dbReference type="STRING" id="1169540.A0A0G4GXC1"/>
<dbReference type="InterPro" id="IPR009060">
    <property type="entry name" value="UBA-like_sf"/>
</dbReference>
<dbReference type="PROSITE" id="PS50030">
    <property type="entry name" value="UBA"/>
    <property type="match status" value="1"/>
</dbReference>
<keyword evidence="4" id="KW-1185">Reference proteome</keyword>
<dbReference type="Gene3D" id="1.10.8.10">
    <property type="entry name" value="DNA helicase RuvA subunit, C-terminal domain"/>
    <property type="match status" value="1"/>
</dbReference>
<proteinExistence type="predicted"/>
<dbReference type="InterPro" id="IPR009836">
    <property type="entry name" value="GRDP-like"/>
</dbReference>
<dbReference type="SMART" id="SM00165">
    <property type="entry name" value="UBA"/>
    <property type="match status" value="1"/>
</dbReference>
<evidence type="ECO:0000259" key="2">
    <source>
        <dbReference type="PROSITE" id="PS50030"/>
    </source>
</evidence>
<dbReference type="PANTHER" id="PTHR34365:SF7">
    <property type="entry name" value="GLYCINE-RICH DOMAIN-CONTAINING PROTEIN 1"/>
    <property type="match status" value="1"/>
</dbReference>
<dbReference type="VEuPathDB" id="CryptoDB:Vbra_878"/>
<reference evidence="3 4" key="1">
    <citation type="submission" date="2014-11" db="EMBL/GenBank/DDBJ databases">
        <authorList>
            <person name="Zhu J."/>
            <person name="Qi W."/>
            <person name="Song R."/>
        </authorList>
    </citation>
    <scope>NUCLEOTIDE SEQUENCE [LARGE SCALE GENOMIC DNA]</scope>
</reference>
<dbReference type="InParanoid" id="A0A0G4GXC1"/>
<organism evidence="3 4">
    <name type="scientific">Vitrella brassicaformis (strain CCMP3155)</name>
    <dbReference type="NCBI Taxonomy" id="1169540"/>
    <lineage>
        <taxon>Eukaryota</taxon>
        <taxon>Sar</taxon>
        <taxon>Alveolata</taxon>
        <taxon>Colpodellida</taxon>
        <taxon>Vitrellaceae</taxon>
        <taxon>Vitrella</taxon>
    </lineage>
</organism>
<dbReference type="Proteomes" id="UP000041254">
    <property type="component" value="Unassembled WGS sequence"/>
</dbReference>
<evidence type="ECO:0000313" key="4">
    <source>
        <dbReference type="Proteomes" id="UP000041254"/>
    </source>
</evidence>
<evidence type="ECO:0000313" key="3">
    <source>
        <dbReference type="EMBL" id="CEM35630.1"/>
    </source>
</evidence>
<dbReference type="SUPFAM" id="SSF46934">
    <property type="entry name" value="UBA-like"/>
    <property type="match status" value="1"/>
</dbReference>
<name>A0A0G4GXC1_VITBC</name>
<feature type="region of interest" description="Disordered" evidence="1">
    <location>
        <begin position="372"/>
        <end position="409"/>
    </location>
</feature>
<feature type="domain" description="UBA" evidence="2">
    <location>
        <begin position="326"/>
        <end position="368"/>
    </location>
</feature>
<dbReference type="EMBL" id="CDMY01000859">
    <property type="protein sequence ID" value="CEM35630.1"/>
    <property type="molecule type" value="Genomic_DNA"/>
</dbReference>
<dbReference type="AlphaFoldDB" id="A0A0G4GXC1"/>
<gene>
    <name evidence="3" type="ORF">Vbra_878</name>
</gene>
<dbReference type="Pfam" id="PF07173">
    <property type="entry name" value="GRDP-like"/>
    <property type="match status" value="1"/>
</dbReference>